<organism evidence="2 3">
    <name type="scientific">Sphingobium terrigena</name>
    <dbReference type="NCBI Taxonomy" id="2304063"/>
    <lineage>
        <taxon>Bacteria</taxon>
        <taxon>Pseudomonadati</taxon>
        <taxon>Pseudomonadota</taxon>
        <taxon>Alphaproteobacteria</taxon>
        <taxon>Sphingomonadales</taxon>
        <taxon>Sphingomonadaceae</taxon>
        <taxon>Sphingobium</taxon>
    </lineage>
</organism>
<keyword evidence="3" id="KW-1185">Reference proteome</keyword>
<dbReference type="InterPro" id="IPR012902">
    <property type="entry name" value="N_methyl_site"/>
</dbReference>
<dbReference type="Pfam" id="PF07963">
    <property type="entry name" value="N_methyl"/>
    <property type="match status" value="1"/>
</dbReference>
<feature type="transmembrane region" description="Helical" evidence="1">
    <location>
        <begin position="12"/>
        <end position="35"/>
    </location>
</feature>
<keyword evidence="1" id="KW-1133">Transmembrane helix</keyword>
<dbReference type="NCBIfam" id="TIGR02532">
    <property type="entry name" value="IV_pilin_GFxxxE"/>
    <property type="match status" value="1"/>
</dbReference>
<evidence type="ECO:0000256" key="1">
    <source>
        <dbReference type="SAM" id="Phobius"/>
    </source>
</evidence>
<dbReference type="Proteomes" id="UP000283469">
    <property type="component" value="Unassembled WGS sequence"/>
</dbReference>
<evidence type="ECO:0000313" key="2">
    <source>
        <dbReference type="EMBL" id="RJG55396.1"/>
    </source>
</evidence>
<evidence type="ECO:0000313" key="3">
    <source>
        <dbReference type="Proteomes" id="UP000283469"/>
    </source>
</evidence>
<dbReference type="SUPFAM" id="SSF54523">
    <property type="entry name" value="Pili subunits"/>
    <property type="match status" value="1"/>
</dbReference>
<name>A0A418YTL5_9SPHN</name>
<reference evidence="2 3" key="1">
    <citation type="submission" date="2018-08" db="EMBL/GenBank/DDBJ databases">
        <title>Sphingobium sp. EO9.</title>
        <authorList>
            <person name="Park Y."/>
            <person name="Kim K.H."/>
            <person name="Jeon C.O."/>
        </authorList>
    </citation>
    <scope>NUCLEOTIDE SEQUENCE [LARGE SCALE GENOMIC DNA]</scope>
    <source>
        <strain evidence="2 3">EO9</strain>
    </source>
</reference>
<keyword evidence="1" id="KW-0472">Membrane</keyword>
<keyword evidence="1" id="KW-0812">Transmembrane</keyword>
<dbReference type="AlphaFoldDB" id="A0A418YTL5"/>
<proteinExistence type="predicted"/>
<comment type="caution">
    <text evidence="2">The sequence shown here is derived from an EMBL/GenBank/DDBJ whole genome shotgun (WGS) entry which is preliminary data.</text>
</comment>
<sequence>MLFAVQQKTSQCAFSLIELSIVLVILGLLTGGILAGQSLIRASELRSLNTDLNKYLAATLVFRDKYFAIPGDMANATSFWGSLGSNGADSGCQLLAATAGTATCNGNGNGSLFPASNVGPLTTSSHAEMVRFWQHLANAGLIEGQYTGYIAGTANTDRLPGVNVPAGKIPSTYFYAEIGFGAVCCDASSTYSAGSTTRYAGDYGRGEFWFNTLSASWTASGSFALKPEELWNVDTKMDDGNPAYGRIIAIKGNGTNTFCTTSAGISPPGDANSSYKLDNSARDCAFYYTKAF</sequence>
<gene>
    <name evidence="2" type="ORF">D0Z70_08275</name>
</gene>
<dbReference type="OrthoDB" id="7595401at2"/>
<dbReference type="InterPro" id="IPR045584">
    <property type="entry name" value="Pilin-like"/>
</dbReference>
<protein>
    <submittedName>
        <fullName evidence="2">Prepilin-type N-terminal cleavage/methylation domain-containing protein</fullName>
    </submittedName>
</protein>
<dbReference type="EMBL" id="QVRA01000006">
    <property type="protein sequence ID" value="RJG55396.1"/>
    <property type="molecule type" value="Genomic_DNA"/>
</dbReference>
<accession>A0A418YTL5</accession>